<proteinExistence type="inferred from homology"/>
<keyword evidence="3" id="KW-1185">Reference proteome</keyword>
<comment type="similarity">
    <text evidence="1">Belongs to the OBAP family.</text>
</comment>
<comment type="caution">
    <text evidence="2">The sequence shown here is derived from an EMBL/GenBank/DDBJ whole genome shotgun (WGS) entry which is preliminary data.</text>
</comment>
<dbReference type="PANTHER" id="PTHR31360">
    <property type="match status" value="1"/>
</dbReference>
<accession>A0A8T9C0G0</accession>
<name>A0A8T9C0G0_9HELO</name>
<dbReference type="EMBL" id="QGMK01001028">
    <property type="protein sequence ID" value="TVY73618.1"/>
    <property type="molecule type" value="Genomic_DNA"/>
</dbReference>
<reference evidence="2 3" key="1">
    <citation type="submission" date="2018-05" db="EMBL/GenBank/DDBJ databases">
        <title>Genome sequencing and assembly of the regulated plant pathogen Lachnellula willkommii and related sister species for the development of diagnostic species identification markers.</title>
        <authorList>
            <person name="Giroux E."/>
            <person name="Bilodeau G."/>
        </authorList>
    </citation>
    <scope>NUCLEOTIDE SEQUENCE [LARGE SCALE GENOMIC DNA]</scope>
    <source>
        <strain evidence="2 3">CBS 268.59</strain>
    </source>
</reference>
<dbReference type="AlphaFoldDB" id="A0A8T9C0G0"/>
<protein>
    <submittedName>
        <fullName evidence="2">Oil body-associated protein 1A</fullName>
    </submittedName>
</protein>
<evidence type="ECO:0000313" key="2">
    <source>
        <dbReference type="EMBL" id="TVY73618.1"/>
    </source>
</evidence>
<evidence type="ECO:0000256" key="1">
    <source>
        <dbReference type="ARBA" id="ARBA00009740"/>
    </source>
</evidence>
<evidence type="ECO:0000313" key="3">
    <source>
        <dbReference type="Proteomes" id="UP000469558"/>
    </source>
</evidence>
<dbReference type="OrthoDB" id="1901244at2759"/>
<dbReference type="PANTHER" id="PTHR31360:SF0">
    <property type="entry name" value="OIL BODY-ASSOCIATED PROTEIN 1B"/>
    <property type="match status" value="1"/>
</dbReference>
<sequence length="220" mass="25233">MSSQTTHGATGPPKTTKDAVLETGAAATQSFAPLKAVCAHLNAFHVYASDPTRNVEANHYCTHLSADVRQCLIYDSPFNPARLIGVEYMVTRRIYETLDEEERKLWHSHDYEVRSGMLIMPNPNVPNAVWEIPETEEMKEVVGLYGKTYHFWQVDRGDELPLGKPELMMSFTKDKQQVPWDKVKDRDERYEVDTAHKKEIRKVIEGVEIHGDADSCWERK</sequence>
<dbReference type="Pfam" id="PF06884">
    <property type="entry name" value="DUF1264"/>
    <property type="match status" value="1"/>
</dbReference>
<dbReference type="InterPro" id="IPR010686">
    <property type="entry name" value="OBAP-like"/>
</dbReference>
<organism evidence="2 3">
    <name type="scientific">Lachnellula suecica</name>
    <dbReference type="NCBI Taxonomy" id="602035"/>
    <lineage>
        <taxon>Eukaryota</taxon>
        <taxon>Fungi</taxon>
        <taxon>Dikarya</taxon>
        <taxon>Ascomycota</taxon>
        <taxon>Pezizomycotina</taxon>
        <taxon>Leotiomycetes</taxon>
        <taxon>Helotiales</taxon>
        <taxon>Lachnaceae</taxon>
        <taxon>Lachnellula</taxon>
    </lineage>
</organism>
<gene>
    <name evidence="2" type="primary">OBAP1A</name>
    <name evidence="2" type="ORF">LSUE1_G003840</name>
</gene>
<dbReference type="Proteomes" id="UP000469558">
    <property type="component" value="Unassembled WGS sequence"/>
</dbReference>